<proteinExistence type="predicted"/>
<keyword evidence="4" id="KW-0964">Secreted</keyword>
<feature type="compositionally biased region" description="Polar residues" evidence="13">
    <location>
        <begin position="421"/>
        <end position="430"/>
    </location>
</feature>
<dbReference type="InterPro" id="IPR017853">
    <property type="entry name" value="GH"/>
</dbReference>
<evidence type="ECO:0000256" key="4">
    <source>
        <dbReference type="ARBA" id="ARBA00022525"/>
    </source>
</evidence>
<keyword evidence="5" id="KW-0147">Chitin-binding</keyword>
<keyword evidence="10" id="KW-0119">Carbohydrate metabolism</keyword>
<evidence type="ECO:0000256" key="13">
    <source>
        <dbReference type="SAM" id="MobiDB-lite"/>
    </source>
</evidence>
<evidence type="ECO:0000259" key="15">
    <source>
        <dbReference type="PROSITE" id="PS51910"/>
    </source>
</evidence>
<feature type="region of interest" description="Disordered" evidence="13">
    <location>
        <begin position="312"/>
        <end position="468"/>
    </location>
</feature>
<dbReference type="OrthoDB" id="6020543at2759"/>
<evidence type="ECO:0000256" key="7">
    <source>
        <dbReference type="ARBA" id="ARBA00022801"/>
    </source>
</evidence>
<reference evidence="16 17" key="1">
    <citation type="submission" date="2014-03" db="EMBL/GenBank/DDBJ databases">
        <title>The genome of Kluyveromyces dobzhanskii.</title>
        <authorList>
            <person name="Nystedt B."/>
            <person name="Astrom S."/>
        </authorList>
    </citation>
    <scope>NUCLEOTIDE SEQUENCE [LARGE SCALE GENOMIC DNA]</scope>
    <source>
        <strain evidence="16 17">CBS 2104</strain>
    </source>
</reference>
<dbReference type="AlphaFoldDB" id="A0A0A8L1F7"/>
<protein>
    <recommendedName>
        <fullName evidence="3">chitinase</fullName>
        <ecNumber evidence="3">3.2.1.14</ecNumber>
    </recommendedName>
</protein>
<evidence type="ECO:0000256" key="9">
    <source>
        <dbReference type="ARBA" id="ARBA00023180"/>
    </source>
</evidence>
<keyword evidence="17" id="KW-1185">Reference proteome</keyword>
<dbReference type="InterPro" id="IPR050542">
    <property type="entry name" value="Glycosyl_Hydrlase18_Chitinase"/>
</dbReference>
<keyword evidence="6 14" id="KW-0732">Signal</keyword>
<evidence type="ECO:0000256" key="10">
    <source>
        <dbReference type="ARBA" id="ARBA00023277"/>
    </source>
</evidence>
<dbReference type="PROSITE" id="PS01095">
    <property type="entry name" value="GH18_1"/>
    <property type="match status" value="1"/>
</dbReference>
<keyword evidence="12" id="KW-0624">Polysaccharide degradation</keyword>
<dbReference type="SUPFAM" id="SSF51445">
    <property type="entry name" value="(Trans)glycosidases"/>
    <property type="match status" value="1"/>
</dbReference>
<dbReference type="PANTHER" id="PTHR45708:SF49">
    <property type="entry name" value="ENDOCHITINASE"/>
    <property type="match status" value="1"/>
</dbReference>
<evidence type="ECO:0000256" key="12">
    <source>
        <dbReference type="ARBA" id="ARBA00023326"/>
    </source>
</evidence>
<feature type="compositionally biased region" description="Low complexity" evidence="13">
    <location>
        <begin position="315"/>
        <end position="420"/>
    </location>
</feature>
<evidence type="ECO:0000313" key="17">
    <source>
        <dbReference type="Proteomes" id="UP000031516"/>
    </source>
</evidence>
<dbReference type="Proteomes" id="UP000031516">
    <property type="component" value="Unassembled WGS sequence"/>
</dbReference>
<dbReference type="PROSITE" id="PS51910">
    <property type="entry name" value="GH18_2"/>
    <property type="match status" value="1"/>
</dbReference>
<evidence type="ECO:0000256" key="1">
    <source>
        <dbReference type="ARBA" id="ARBA00000822"/>
    </source>
</evidence>
<dbReference type="CDD" id="cd02877">
    <property type="entry name" value="GH18_hevamine_XipI_class_III"/>
    <property type="match status" value="1"/>
</dbReference>
<keyword evidence="9" id="KW-0325">Glycoprotein</keyword>
<evidence type="ECO:0000256" key="14">
    <source>
        <dbReference type="SAM" id="SignalP"/>
    </source>
</evidence>
<evidence type="ECO:0000256" key="8">
    <source>
        <dbReference type="ARBA" id="ARBA00023024"/>
    </source>
</evidence>
<evidence type="ECO:0000256" key="5">
    <source>
        <dbReference type="ARBA" id="ARBA00022669"/>
    </source>
</evidence>
<dbReference type="Pfam" id="PF03427">
    <property type="entry name" value="CBM_19"/>
    <property type="match status" value="1"/>
</dbReference>
<sequence length="548" mass="57422">MFQPSLLLLSLLQLLLVSAFDINGKDNVAVYWGQASAGSQESLGTYCASENVDIVVLSFLYEFPDNLAINFASACTTTFESGLLHCPSIAADIETCQSNGKKVFLSLGGAVGSYGFTDDSQAEEFATTLWNTFGEGYDDSVERPFDGAVVDGFDFDIENNDSTGYAALATKLRTLYATGSKDYYLAAAPQCVYPDASVGDALANADIDFAFVQFYNNYCNVDKQFNWDTWTDFADNTSPNKDIKLYLGLPASASAAGSGYISDLSLLESTVKTIGQNSHFGGIMLWDASQAFTNEVEGETYVAQMKSILEDNTDSTSSSASTTSAASSTSTTSSSTTTSTSSTFTTSSTSSTTTSTSSTSTSTTSSASTSEPAVATTTSSISSDKATTSISTTVSAVTSALATSSAEPTTTETSTHFTTTLQPITSSSDVSTALPTSAAPETSTTANPTTTLQPTTTQSTDSAQSTDSWAVTRAKELNQQYGNGELNGKDSCFDGEIACSADGKIAICNYGAWVYTECAAGTTCFAYATQDTVNTSCNFSSLKSESVF</sequence>
<comment type="catalytic activity">
    <reaction evidence="1">
        <text>Random endo-hydrolysis of N-acetyl-beta-D-glucosaminide (1-&gt;4)-beta-linkages in chitin and chitodextrins.</text>
        <dbReference type="EC" id="3.2.1.14"/>
    </reaction>
</comment>
<evidence type="ECO:0000256" key="6">
    <source>
        <dbReference type="ARBA" id="ARBA00022729"/>
    </source>
</evidence>
<evidence type="ECO:0000313" key="16">
    <source>
        <dbReference type="EMBL" id="CDO92867.1"/>
    </source>
</evidence>
<feature type="chain" id="PRO_5002038711" description="chitinase" evidence="14">
    <location>
        <begin position="20"/>
        <end position="548"/>
    </location>
</feature>
<dbReference type="Gene3D" id="3.20.20.80">
    <property type="entry name" value="Glycosidases"/>
    <property type="match status" value="1"/>
</dbReference>
<organism evidence="16 17">
    <name type="scientific">Kluyveromyces dobzhanskii CBS 2104</name>
    <dbReference type="NCBI Taxonomy" id="1427455"/>
    <lineage>
        <taxon>Eukaryota</taxon>
        <taxon>Fungi</taxon>
        <taxon>Dikarya</taxon>
        <taxon>Ascomycota</taxon>
        <taxon>Saccharomycotina</taxon>
        <taxon>Saccharomycetes</taxon>
        <taxon>Saccharomycetales</taxon>
        <taxon>Saccharomycetaceae</taxon>
        <taxon>Kluyveromyces</taxon>
    </lineage>
</organism>
<dbReference type="GO" id="GO:0008843">
    <property type="term" value="F:endochitinase activity"/>
    <property type="evidence" value="ECO:0007669"/>
    <property type="project" value="UniProtKB-EC"/>
</dbReference>
<feature type="compositionally biased region" description="Low complexity" evidence="13">
    <location>
        <begin position="431"/>
        <end position="468"/>
    </location>
</feature>
<evidence type="ECO:0000256" key="11">
    <source>
        <dbReference type="ARBA" id="ARBA00023295"/>
    </source>
</evidence>
<dbReference type="InterPro" id="IPR045321">
    <property type="entry name" value="Cts1-like"/>
</dbReference>
<dbReference type="InterPro" id="IPR005089">
    <property type="entry name" value="CBM19"/>
</dbReference>
<evidence type="ECO:0000256" key="3">
    <source>
        <dbReference type="ARBA" id="ARBA00012729"/>
    </source>
</evidence>
<comment type="subcellular location">
    <subcellularLocation>
        <location evidence="2">Secreted</location>
    </subcellularLocation>
</comment>
<keyword evidence="7" id="KW-0378">Hydrolase</keyword>
<feature type="domain" description="GH18" evidence="15">
    <location>
        <begin position="26"/>
        <end position="312"/>
    </location>
</feature>
<name>A0A0A8L1F7_9SACH</name>
<dbReference type="EC" id="3.2.1.14" evidence="3"/>
<dbReference type="InterPro" id="IPR001223">
    <property type="entry name" value="Glyco_hydro18_cat"/>
</dbReference>
<dbReference type="GO" id="GO:0005576">
    <property type="term" value="C:extracellular region"/>
    <property type="evidence" value="ECO:0007669"/>
    <property type="project" value="UniProtKB-SubCell"/>
</dbReference>
<keyword evidence="11" id="KW-0326">Glycosidase</keyword>
<dbReference type="FunFam" id="3.20.20.80:FF:000125">
    <property type="entry name" value="CTS1p Endochitinase"/>
    <property type="match status" value="1"/>
</dbReference>
<keyword evidence="8" id="KW-0146">Chitin degradation</keyword>
<accession>A0A0A8L1F7</accession>
<dbReference type="InterPro" id="IPR001579">
    <property type="entry name" value="Glyco_hydro_18_chit_AS"/>
</dbReference>
<comment type="caution">
    <text evidence="16">The sequence shown here is derived from an EMBL/GenBank/DDBJ whole genome shotgun (WGS) entry which is preliminary data.</text>
</comment>
<feature type="signal peptide" evidence="14">
    <location>
        <begin position="1"/>
        <end position="19"/>
    </location>
</feature>
<dbReference type="GO" id="GO:0000272">
    <property type="term" value="P:polysaccharide catabolic process"/>
    <property type="evidence" value="ECO:0007669"/>
    <property type="project" value="UniProtKB-KW"/>
</dbReference>
<gene>
    <name evidence="16" type="ORF">KLDO_g1176</name>
</gene>
<dbReference type="PANTHER" id="PTHR45708">
    <property type="entry name" value="ENDOCHITINASE"/>
    <property type="match status" value="1"/>
</dbReference>
<evidence type="ECO:0000256" key="2">
    <source>
        <dbReference type="ARBA" id="ARBA00004613"/>
    </source>
</evidence>
<dbReference type="GO" id="GO:0008061">
    <property type="term" value="F:chitin binding"/>
    <property type="evidence" value="ECO:0007669"/>
    <property type="project" value="UniProtKB-KW"/>
</dbReference>
<dbReference type="EMBL" id="CCBQ010000018">
    <property type="protein sequence ID" value="CDO92867.1"/>
    <property type="molecule type" value="Genomic_DNA"/>
</dbReference>
<dbReference type="GO" id="GO:0006032">
    <property type="term" value="P:chitin catabolic process"/>
    <property type="evidence" value="ECO:0007669"/>
    <property type="project" value="UniProtKB-KW"/>
</dbReference>